<feature type="region of interest" description="Disordered" evidence="1">
    <location>
        <begin position="109"/>
        <end position="143"/>
    </location>
</feature>
<sequence length="308" mass="34106">MSRQVATDPFPILTLHPIVRPSYWRSFGPLTWLCYDCASYGTSIGDSRVSTPPHIHPNMPLMRNPFRNKDETVRVTTNGVDDGNTGLVASPTAITKDQKPAEYQLSEINDSGVFVPPSPTEQKSTFWRSSSSRSTTSSRSRSLFDENEPFNISRESFDSYRRSFDICARSPIISPEGKPRSSLDSRTFLAPPKHSNSFRRPVEVPGTQTEEEPEALEDVALDEPKPQPKKRGMLSRIIDSDSHSERPAAQDGGKSSWHHFGGRKRGQSGQGAELGSIPKREDTPKPESQVGKEERPAVSSPELVQASA</sequence>
<protein>
    <submittedName>
        <fullName evidence="2">Uncharacterized protein</fullName>
    </submittedName>
</protein>
<feature type="non-terminal residue" evidence="2">
    <location>
        <position position="1"/>
    </location>
</feature>
<reference evidence="2" key="1">
    <citation type="journal article" date="2020" name="Stud. Mycol.">
        <title>101 Dothideomycetes genomes: a test case for predicting lifestyles and emergence of pathogens.</title>
        <authorList>
            <person name="Haridas S."/>
            <person name="Albert R."/>
            <person name="Binder M."/>
            <person name="Bloem J."/>
            <person name="Labutti K."/>
            <person name="Salamov A."/>
            <person name="Andreopoulos B."/>
            <person name="Baker S."/>
            <person name="Barry K."/>
            <person name="Bills G."/>
            <person name="Bluhm B."/>
            <person name="Cannon C."/>
            <person name="Castanera R."/>
            <person name="Culley D."/>
            <person name="Daum C."/>
            <person name="Ezra D."/>
            <person name="Gonzalez J."/>
            <person name="Henrissat B."/>
            <person name="Kuo A."/>
            <person name="Liang C."/>
            <person name="Lipzen A."/>
            <person name="Lutzoni F."/>
            <person name="Magnuson J."/>
            <person name="Mondo S."/>
            <person name="Nolan M."/>
            <person name="Ohm R."/>
            <person name="Pangilinan J."/>
            <person name="Park H.-J."/>
            <person name="Ramirez L."/>
            <person name="Alfaro M."/>
            <person name="Sun H."/>
            <person name="Tritt A."/>
            <person name="Yoshinaga Y."/>
            <person name="Zwiers L.-H."/>
            <person name="Turgeon B."/>
            <person name="Goodwin S."/>
            <person name="Spatafora J."/>
            <person name="Crous P."/>
            <person name="Grigoriev I."/>
        </authorList>
    </citation>
    <scope>NUCLEOTIDE SEQUENCE</scope>
    <source>
        <strain evidence="2">CBS 113389</strain>
    </source>
</reference>
<evidence type="ECO:0000256" key="1">
    <source>
        <dbReference type="SAM" id="MobiDB-lite"/>
    </source>
</evidence>
<feature type="compositionally biased region" description="Basic and acidic residues" evidence="1">
    <location>
        <begin position="278"/>
        <end position="296"/>
    </location>
</feature>
<organism evidence="2 3">
    <name type="scientific">Neohortaea acidophila</name>
    <dbReference type="NCBI Taxonomy" id="245834"/>
    <lineage>
        <taxon>Eukaryota</taxon>
        <taxon>Fungi</taxon>
        <taxon>Dikarya</taxon>
        <taxon>Ascomycota</taxon>
        <taxon>Pezizomycotina</taxon>
        <taxon>Dothideomycetes</taxon>
        <taxon>Dothideomycetidae</taxon>
        <taxon>Mycosphaerellales</taxon>
        <taxon>Teratosphaeriaceae</taxon>
        <taxon>Neohortaea</taxon>
    </lineage>
</organism>
<evidence type="ECO:0000313" key="3">
    <source>
        <dbReference type="Proteomes" id="UP000799767"/>
    </source>
</evidence>
<feature type="compositionally biased region" description="Acidic residues" evidence="1">
    <location>
        <begin position="209"/>
        <end position="221"/>
    </location>
</feature>
<feature type="region of interest" description="Disordered" evidence="1">
    <location>
        <begin position="171"/>
        <end position="308"/>
    </location>
</feature>
<evidence type="ECO:0000313" key="2">
    <source>
        <dbReference type="EMBL" id="KAF2484276.1"/>
    </source>
</evidence>
<name>A0A6A6PWZ6_9PEZI</name>
<proteinExistence type="predicted"/>
<dbReference type="RefSeq" id="XP_033590846.1">
    <property type="nucleotide sequence ID" value="XM_033733280.1"/>
</dbReference>
<gene>
    <name evidence="2" type="ORF">BDY17DRAFT_295342</name>
</gene>
<dbReference type="EMBL" id="MU001634">
    <property type="protein sequence ID" value="KAF2484276.1"/>
    <property type="molecule type" value="Genomic_DNA"/>
</dbReference>
<dbReference type="Proteomes" id="UP000799767">
    <property type="component" value="Unassembled WGS sequence"/>
</dbReference>
<dbReference type="AlphaFoldDB" id="A0A6A6PWZ6"/>
<accession>A0A6A6PWZ6</accession>
<keyword evidence="3" id="KW-1185">Reference proteome</keyword>
<feature type="compositionally biased region" description="Low complexity" evidence="1">
    <location>
        <begin position="128"/>
        <end position="141"/>
    </location>
</feature>
<dbReference type="GeneID" id="54474282"/>
<feature type="compositionally biased region" description="Basic residues" evidence="1">
    <location>
        <begin position="256"/>
        <end position="266"/>
    </location>
</feature>
<dbReference type="OrthoDB" id="5397330at2759"/>
<feature type="compositionally biased region" description="Basic and acidic residues" evidence="1">
    <location>
        <begin position="238"/>
        <end position="248"/>
    </location>
</feature>